<dbReference type="Pfam" id="PF03883">
    <property type="entry name" value="H2O2_YaaD"/>
    <property type="match status" value="1"/>
</dbReference>
<proteinExistence type="inferred from homology"/>
<dbReference type="PANTHER" id="PTHR30283:SF4">
    <property type="entry name" value="PEROXIDE STRESS RESISTANCE PROTEIN YAAA"/>
    <property type="match status" value="1"/>
</dbReference>
<dbReference type="AlphaFoldDB" id="A0A9D1SL24"/>
<comment type="similarity">
    <text evidence="1">Belongs to the UPF0246 family.</text>
</comment>
<sequence length="249" mass="28762">MRIIISPAKKMQVDSDTLAVRNLPLFLKETQVLMRCLQRLESQALQKLWQCSESIATLNERRLAQMDLEQNLTPALLAYEGIQYQYMAPGIFEEEQYEYLEQHLRIISGFYGVLRPFDGVVPYRLEMQARLAVGQAKNLYEYWGAQLALQLAGEADVIVNLASKEYSKAILPYLPQGVRVITCQFGELLAGKIVEKGITCKMARGKMVRFLAEYKIREYEEIKQFNELNYCFAEEWSTEQNYVFLKGGK</sequence>
<evidence type="ECO:0000313" key="3">
    <source>
        <dbReference type="Proteomes" id="UP000824099"/>
    </source>
</evidence>
<dbReference type="GO" id="GO:0005829">
    <property type="term" value="C:cytosol"/>
    <property type="evidence" value="ECO:0007669"/>
    <property type="project" value="TreeGrafter"/>
</dbReference>
<dbReference type="PANTHER" id="PTHR30283">
    <property type="entry name" value="PEROXIDE STRESS RESPONSE PROTEIN YAAA"/>
    <property type="match status" value="1"/>
</dbReference>
<dbReference type="InterPro" id="IPR005583">
    <property type="entry name" value="YaaA"/>
</dbReference>
<dbReference type="HAMAP" id="MF_00652">
    <property type="entry name" value="UPF0246"/>
    <property type="match status" value="1"/>
</dbReference>
<reference evidence="2" key="1">
    <citation type="submission" date="2020-10" db="EMBL/GenBank/DDBJ databases">
        <authorList>
            <person name="Gilroy R."/>
        </authorList>
    </citation>
    <scope>NUCLEOTIDE SEQUENCE</scope>
    <source>
        <strain evidence="2">CHK160-1198</strain>
    </source>
</reference>
<gene>
    <name evidence="2" type="primary">yaaA</name>
    <name evidence="2" type="ORF">IAB06_04995</name>
</gene>
<accession>A0A9D1SL24</accession>
<dbReference type="GO" id="GO:0033194">
    <property type="term" value="P:response to hydroperoxide"/>
    <property type="evidence" value="ECO:0007669"/>
    <property type="project" value="TreeGrafter"/>
</dbReference>
<protein>
    <recommendedName>
        <fullName evidence="1">UPF0246 protein IAB06_04995</fullName>
    </recommendedName>
</protein>
<reference evidence="2" key="2">
    <citation type="journal article" date="2021" name="PeerJ">
        <title>Extensive microbial diversity within the chicken gut microbiome revealed by metagenomics and culture.</title>
        <authorList>
            <person name="Gilroy R."/>
            <person name="Ravi A."/>
            <person name="Getino M."/>
            <person name="Pursley I."/>
            <person name="Horton D.L."/>
            <person name="Alikhan N.F."/>
            <person name="Baker D."/>
            <person name="Gharbi K."/>
            <person name="Hall N."/>
            <person name="Watson M."/>
            <person name="Adriaenssens E.M."/>
            <person name="Foster-Nyarko E."/>
            <person name="Jarju S."/>
            <person name="Secka A."/>
            <person name="Antonio M."/>
            <person name="Oren A."/>
            <person name="Chaudhuri R.R."/>
            <person name="La Ragione R."/>
            <person name="Hildebrand F."/>
            <person name="Pallen M.J."/>
        </authorList>
    </citation>
    <scope>NUCLEOTIDE SEQUENCE</scope>
    <source>
        <strain evidence="2">CHK160-1198</strain>
    </source>
</reference>
<evidence type="ECO:0000313" key="2">
    <source>
        <dbReference type="EMBL" id="HIU64369.1"/>
    </source>
</evidence>
<evidence type="ECO:0000256" key="1">
    <source>
        <dbReference type="HAMAP-Rule" id="MF_00652"/>
    </source>
</evidence>
<comment type="caution">
    <text evidence="2">The sequence shown here is derived from an EMBL/GenBank/DDBJ whole genome shotgun (WGS) entry which is preliminary data.</text>
</comment>
<dbReference type="Proteomes" id="UP000824099">
    <property type="component" value="Unassembled WGS sequence"/>
</dbReference>
<organism evidence="2 3">
    <name type="scientific">Candidatus Avacidaminococcus intestinavium</name>
    <dbReference type="NCBI Taxonomy" id="2840684"/>
    <lineage>
        <taxon>Bacteria</taxon>
        <taxon>Bacillati</taxon>
        <taxon>Bacillota</taxon>
        <taxon>Negativicutes</taxon>
        <taxon>Acidaminococcales</taxon>
        <taxon>Acidaminococcaceae</taxon>
        <taxon>Acidaminococcaceae incertae sedis</taxon>
        <taxon>Candidatus Avacidaminococcus</taxon>
    </lineage>
</organism>
<dbReference type="EMBL" id="DVNI01000078">
    <property type="protein sequence ID" value="HIU64369.1"/>
    <property type="molecule type" value="Genomic_DNA"/>
</dbReference>
<name>A0A9D1SL24_9FIRM</name>
<dbReference type="NCBIfam" id="NF002543">
    <property type="entry name" value="PRK02101.1-4"/>
    <property type="match status" value="1"/>
</dbReference>